<sequence>MAGQVPPPDQDGTPVGDLGRRLAHRRTELGLTREETASRAGLAPSYLAHLEEHAGASPGTGVLIRLAGVLGTTLNGLTGGDTDLPPGTGRAAPHAEFSELDEEESRALLGTHGVGRLAVPTDDGPFIVPVNYDVVDGAVVFRTAPGTTPARASGHRVAFEVDRIDDALSQGWSVQVRGDAVTVTDPEETARLTERAYTRPWAGAERDRWMRIEPFEITGRRISA</sequence>
<dbReference type="Pfam" id="PF13560">
    <property type="entry name" value="HTH_31"/>
    <property type="match status" value="1"/>
</dbReference>
<dbReference type="InterPro" id="IPR024747">
    <property type="entry name" value="Pyridox_Oxase-rel"/>
</dbReference>
<reference evidence="3" key="1">
    <citation type="submission" date="2020-01" db="EMBL/GenBank/DDBJ databases">
        <title>Insect and environment-associated Actinomycetes.</title>
        <authorList>
            <person name="Currrie C."/>
            <person name="Chevrette M."/>
            <person name="Carlson C."/>
            <person name="Stubbendieck R."/>
            <person name="Wendt-Pienkowski E."/>
        </authorList>
    </citation>
    <scope>NUCLEOTIDE SEQUENCE</scope>
    <source>
        <strain evidence="3">SID14436</strain>
    </source>
</reference>
<name>A0A6G3R4P2_9ACTN</name>
<evidence type="ECO:0000259" key="2">
    <source>
        <dbReference type="PROSITE" id="PS50943"/>
    </source>
</evidence>
<dbReference type="CDD" id="cd00093">
    <property type="entry name" value="HTH_XRE"/>
    <property type="match status" value="1"/>
</dbReference>
<accession>A0A6G3R4P2</accession>
<dbReference type="Gene3D" id="2.30.110.10">
    <property type="entry name" value="Electron Transport, Fmn-binding Protein, Chain A"/>
    <property type="match status" value="1"/>
</dbReference>
<dbReference type="SUPFAM" id="SSF47413">
    <property type="entry name" value="lambda repressor-like DNA-binding domains"/>
    <property type="match status" value="1"/>
</dbReference>
<dbReference type="InterPro" id="IPR012349">
    <property type="entry name" value="Split_barrel_FMN-bd"/>
</dbReference>
<dbReference type="InterPro" id="IPR001387">
    <property type="entry name" value="Cro/C1-type_HTH"/>
</dbReference>
<dbReference type="PROSITE" id="PS50943">
    <property type="entry name" value="HTH_CROC1"/>
    <property type="match status" value="1"/>
</dbReference>
<gene>
    <name evidence="3" type="ORF">G3I53_32020</name>
</gene>
<feature type="domain" description="HTH cro/C1-type" evidence="2">
    <location>
        <begin position="22"/>
        <end position="77"/>
    </location>
</feature>
<dbReference type="GO" id="GO:0003677">
    <property type="term" value="F:DNA binding"/>
    <property type="evidence" value="ECO:0007669"/>
    <property type="project" value="InterPro"/>
</dbReference>
<dbReference type="AlphaFoldDB" id="A0A6G3R4P2"/>
<organism evidence="3">
    <name type="scientific">Streptomyces sp. SID14436</name>
    <dbReference type="NCBI Taxonomy" id="2706070"/>
    <lineage>
        <taxon>Bacteria</taxon>
        <taxon>Bacillati</taxon>
        <taxon>Actinomycetota</taxon>
        <taxon>Actinomycetes</taxon>
        <taxon>Kitasatosporales</taxon>
        <taxon>Streptomycetaceae</taxon>
        <taxon>Streptomyces</taxon>
    </lineage>
</organism>
<dbReference type="RefSeq" id="WP_164337429.1">
    <property type="nucleotide sequence ID" value="NZ_JAAGMD010000872.1"/>
</dbReference>
<dbReference type="InterPro" id="IPR010982">
    <property type="entry name" value="Lambda_DNA-bd_dom_sf"/>
</dbReference>
<dbReference type="Pfam" id="PF12900">
    <property type="entry name" value="Pyridox_ox_2"/>
    <property type="match status" value="1"/>
</dbReference>
<dbReference type="EMBL" id="JAAGMD010000872">
    <property type="protein sequence ID" value="NEA90542.1"/>
    <property type="molecule type" value="Genomic_DNA"/>
</dbReference>
<evidence type="ECO:0000256" key="1">
    <source>
        <dbReference type="SAM" id="MobiDB-lite"/>
    </source>
</evidence>
<evidence type="ECO:0000313" key="3">
    <source>
        <dbReference type="EMBL" id="NEA90542.1"/>
    </source>
</evidence>
<dbReference type="SMART" id="SM00530">
    <property type="entry name" value="HTH_XRE"/>
    <property type="match status" value="1"/>
</dbReference>
<dbReference type="Gene3D" id="1.10.260.40">
    <property type="entry name" value="lambda repressor-like DNA-binding domains"/>
    <property type="match status" value="1"/>
</dbReference>
<protein>
    <submittedName>
        <fullName evidence="3">Helix-turn-helix domain-containing protein</fullName>
    </submittedName>
</protein>
<dbReference type="SUPFAM" id="SSF50475">
    <property type="entry name" value="FMN-binding split barrel"/>
    <property type="match status" value="1"/>
</dbReference>
<feature type="region of interest" description="Disordered" evidence="1">
    <location>
        <begin position="1"/>
        <end position="20"/>
    </location>
</feature>
<proteinExistence type="predicted"/>
<comment type="caution">
    <text evidence="3">The sequence shown here is derived from an EMBL/GenBank/DDBJ whole genome shotgun (WGS) entry which is preliminary data.</text>
</comment>